<dbReference type="AlphaFoldDB" id="A0A0F9AKK4"/>
<organism evidence="1">
    <name type="scientific">marine sediment metagenome</name>
    <dbReference type="NCBI Taxonomy" id="412755"/>
    <lineage>
        <taxon>unclassified sequences</taxon>
        <taxon>metagenomes</taxon>
        <taxon>ecological metagenomes</taxon>
    </lineage>
</organism>
<evidence type="ECO:0000313" key="1">
    <source>
        <dbReference type="EMBL" id="KKK98825.1"/>
    </source>
</evidence>
<gene>
    <name evidence="1" type="ORF">LCGC14_2638860</name>
</gene>
<protein>
    <submittedName>
        <fullName evidence="1">Uncharacterized protein</fullName>
    </submittedName>
</protein>
<accession>A0A0F9AKK4</accession>
<sequence length="82" mass="9153">MVVRVYATERIGKSHVYFSSCTGVNGSYILTGHVIHGHDRSGHIIMWLDLDTLLCELGDRALLCLLNEDVYVLTTIPAYTLT</sequence>
<reference evidence="1" key="1">
    <citation type="journal article" date="2015" name="Nature">
        <title>Complex archaea that bridge the gap between prokaryotes and eukaryotes.</title>
        <authorList>
            <person name="Spang A."/>
            <person name="Saw J.H."/>
            <person name="Jorgensen S.L."/>
            <person name="Zaremba-Niedzwiedzka K."/>
            <person name="Martijn J."/>
            <person name="Lind A.E."/>
            <person name="van Eijk R."/>
            <person name="Schleper C."/>
            <person name="Guy L."/>
            <person name="Ettema T.J."/>
        </authorList>
    </citation>
    <scope>NUCLEOTIDE SEQUENCE</scope>
</reference>
<comment type="caution">
    <text evidence="1">The sequence shown here is derived from an EMBL/GenBank/DDBJ whole genome shotgun (WGS) entry which is preliminary data.</text>
</comment>
<proteinExistence type="predicted"/>
<name>A0A0F9AKK4_9ZZZZ</name>
<dbReference type="EMBL" id="LAZR01045457">
    <property type="protein sequence ID" value="KKK98825.1"/>
    <property type="molecule type" value="Genomic_DNA"/>
</dbReference>